<reference evidence="3" key="1">
    <citation type="journal article" date="2017" name="Front. Plant Sci.">
        <title>Climate Clever Clovers: New Paradigm to Reduce the Environmental Footprint of Ruminants by Breeding Low Methanogenic Forages Utilizing Haplotype Variation.</title>
        <authorList>
            <person name="Kaur P."/>
            <person name="Appels R."/>
            <person name="Bayer P.E."/>
            <person name="Keeble-Gagnere G."/>
            <person name="Wang J."/>
            <person name="Hirakawa H."/>
            <person name="Shirasawa K."/>
            <person name="Vercoe P."/>
            <person name="Stefanova K."/>
            <person name="Durmic Z."/>
            <person name="Nichols P."/>
            <person name="Revell C."/>
            <person name="Isobe S.N."/>
            <person name="Edwards D."/>
            <person name="Erskine W."/>
        </authorList>
    </citation>
    <scope>NUCLEOTIDE SEQUENCE [LARGE SCALE GENOMIC DNA]</scope>
    <source>
        <strain evidence="3">cv. Daliak</strain>
    </source>
</reference>
<dbReference type="AlphaFoldDB" id="A0A2Z6NH85"/>
<accession>A0A2Z6NH85</accession>
<dbReference type="InterPro" id="IPR026960">
    <property type="entry name" value="RVT-Znf"/>
</dbReference>
<evidence type="ECO:0000313" key="2">
    <source>
        <dbReference type="EMBL" id="GAU35760.1"/>
    </source>
</evidence>
<sequence>MGEGDDEQCASGLAHSQHQRVGAHVLACIHSCVKWCCLLVLFNEVENNGVAYWCCSMKLKNIGVVIEHKEDKLLWIHSAHGDLTLKDVYSFFMNPCQKLSWAKSIWDTAIPPSKSFMVWRLFHNKMPTDETLSTRGWHLPSMCSLCNNELKPPTSCSCIVLFLWLYGIAEIIANVSLIGNFTLLAADPYISDFEILRFFKVTLHQPRPLKVIEVLCPPPLFEWYKCNTYGTSIGNPGPAACSGVFRNFKDKLATLGLTLNDFTWWNIAAMIIRKGSC</sequence>
<feature type="domain" description="Reverse transcriptase zinc-binding" evidence="1">
    <location>
        <begin position="84"/>
        <end position="149"/>
    </location>
</feature>
<evidence type="ECO:0000313" key="3">
    <source>
        <dbReference type="Proteomes" id="UP000242715"/>
    </source>
</evidence>
<organism evidence="2 3">
    <name type="scientific">Trifolium subterraneum</name>
    <name type="common">Subterranean clover</name>
    <dbReference type="NCBI Taxonomy" id="3900"/>
    <lineage>
        <taxon>Eukaryota</taxon>
        <taxon>Viridiplantae</taxon>
        <taxon>Streptophyta</taxon>
        <taxon>Embryophyta</taxon>
        <taxon>Tracheophyta</taxon>
        <taxon>Spermatophyta</taxon>
        <taxon>Magnoliopsida</taxon>
        <taxon>eudicotyledons</taxon>
        <taxon>Gunneridae</taxon>
        <taxon>Pentapetalae</taxon>
        <taxon>rosids</taxon>
        <taxon>fabids</taxon>
        <taxon>Fabales</taxon>
        <taxon>Fabaceae</taxon>
        <taxon>Papilionoideae</taxon>
        <taxon>50 kb inversion clade</taxon>
        <taxon>NPAAA clade</taxon>
        <taxon>Hologalegina</taxon>
        <taxon>IRL clade</taxon>
        <taxon>Trifolieae</taxon>
        <taxon>Trifolium</taxon>
    </lineage>
</organism>
<dbReference type="OrthoDB" id="1434524at2759"/>
<name>A0A2Z6NH85_TRISU</name>
<protein>
    <recommendedName>
        <fullName evidence="1">Reverse transcriptase zinc-binding domain-containing protein</fullName>
    </recommendedName>
</protein>
<evidence type="ECO:0000259" key="1">
    <source>
        <dbReference type="Pfam" id="PF13966"/>
    </source>
</evidence>
<dbReference type="Proteomes" id="UP000242715">
    <property type="component" value="Unassembled WGS sequence"/>
</dbReference>
<gene>
    <name evidence="2" type="ORF">TSUD_61200</name>
</gene>
<dbReference type="EMBL" id="DF973603">
    <property type="protein sequence ID" value="GAU35760.1"/>
    <property type="molecule type" value="Genomic_DNA"/>
</dbReference>
<dbReference type="Pfam" id="PF13966">
    <property type="entry name" value="zf-RVT"/>
    <property type="match status" value="1"/>
</dbReference>
<keyword evidence="3" id="KW-1185">Reference proteome</keyword>
<proteinExistence type="predicted"/>